<keyword evidence="2" id="KW-1185">Reference proteome</keyword>
<proteinExistence type="predicted"/>
<dbReference type="InterPro" id="IPR026337">
    <property type="entry name" value="AKG_HExxH"/>
</dbReference>
<reference evidence="1 2" key="1">
    <citation type="submission" date="2024-06" db="EMBL/GenBank/DDBJ databases">
        <title>The Natural Products Discovery Center: Release of the First 8490 Sequenced Strains for Exploring Actinobacteria Biosynthetic Diversity.</title>
        <authorList>
            <person name="Kalkreuter E."/>
            <person name="Kautsar S.A."/>
            <person name="Yang D."/>
            <person name="Bader C.D."/>
            <person name="Teijaro C.N."/>
            <person name="Fluegel L."/>
            <person name="Davis C.M."/>
            <person name="Simpson J.R."/>
            <person name="Lauterbach L."/>
            <person name="Steele A.D."/>
            <person name="Gui C."/>
            <person name="Meng S."/>
            <person name="Li G."/>
            <person name="Viehrig K."/>
            <person name="Ye F."/>
            <person name="Su P."/>
            <person name="Kiefer A.F."/>
            <person name="Nichols A."/>
            <person name="Cepeda A.J."/>
            <person name="Yan W."/>
            <person name="Fan B."/>
            <person name="Jiang Y."/>
            <person name="Adhikari A."/>
            <person name="Zheng C.-J."/>
            <person name="Schuster L."/>
            <person name="Cowan T.M."/>
            <person name="Smanski M.J."/>
            <person name="Chevrette M.G."/>
            <person name="De Carvalho L.P.S."/>
            <person name="Shen B."/>
        </authorList>
    </citation>
    <scope>NUCLEOTIDE SEQUENCE [LARGE SCALE GENOMIC DNA]</scope>
    <source>
        <strain evidence="1 2">NPDC033843</strain>
    </source>
</reference>
<comment type="caution">
    <text evidence="1">The sequence shown here is derived from an EMBL/GenBank/DDBJ whole genome shotgun (WGS) entry which is preliminary data.</text>
</comment>
<gene>
    <name evidence="1" type="ORF">AB0E89_07480</name>
</gene>
<evidence type="ECO:0000313" key="1">
    <source>
        <dbReference type="EMBL" id="MEU3780423.1"/>
    </source>
</evidence>
<dbReference type="NCBIfam" id="TIGR04267">
    <property type="entry name" value="mod_HExxH"/>
    <property type="match status" value="1"/>
</dbReference>
<name>A0ABV2ZDK8_9ACTN</name>
<dbReference type="Proteomes" id="UP001550739">
    <property type="component" value="Unassembled WGS sequence"/>
</dbReference>
<accession>A0ABV2ZDK8</accession>
<organism evidence="1 2">
    <name type="scientific">Streptomyces sp. 900129855</name>
    <dbReference type="NCBI Taxonomy" id="3155129"/>
    <lineage>
        <taxon>Bacteria</taxon>
        <taxon>Bacillati</taxon>
        <taxon>Actinomycetota</taxon>
        <taxon>Actinomycetes</taxon>
        <taxon>Kitasatosporales</taxon>
        <taxon>Streptomycetaceae</taxon>
        <taxon>Streptomyces</taxon>
    </lineage>
</organism>
<protein>
    <submittedName>
        <fullName evidence="1">HEXXH motif-containing putative peptide modification protein</fullName>
    </submittedName>
</protein>
<dbReference type="EMBL" id="JBEZVE010000003">
    <property type="protein sequence ID" value="MEU3780423.1"/>
    <property type="molecule type" value="Genomic_DNA"/>
</dbReference>
<evidence type="ECO:0000313" key="2">
    <source>
        <dbReference type="Proteomes" id="UP001550739"/>
    </source>
</evidence>
<dbReference type="RefSeq" id="WP_361701546.1">
    <property type="nucleotide sequence ID" value="NZ_JBEZVE010000003.1"/>
</dbReference>
<sequence>MLPEIPDQALTELGRSEGSPGTLAFLARDQAARRLLVLRAVLDAAEAADPAVCSAAQRSRLRDDWALLTEADRTAPTGRRAPQNSDRPAASFARARLLYPLTGPWALSCLRGLDPAQRPPTPHSARELRRALAHFSALAAAAAARAQIPFAVELTAHDGVLNLPSLGSLHTATAGDVTVEVTYDQGRVTLRQTDAADVVVFLEREFGAWSGALAWTPAYALPGLVPEAAPMPLDDLDPYRTARGDPRHRALSAPTTLDDPERKRWLQAWSGTAAALRSGGAHRPAEALALLRCLVPLEMPPDAEGHGGCSATRRDAFGALLCSTQSSPVAFAGTLVHELQHAKLAALSDLTTLHQAGPDARYFAPWRPDPRPFDGLLQGAYAHLGLADFFQRRALTVDRAHRESAWAQHARYRAQVGAALPALVGSPHLTARGRRFVDAMAAAYEDMAEHPAPRGHTARAQAYLKAARTLWTRRQTSSAPRPNE</sequence>